<name>A0A423GJL9_9PSED</name>
<dbReference type="InterPro" id="IPR005814">
    <property type="entry name" value="Aminotrans_3"/>
</dbReference>
<dbReference type="InterPro" id="IPR012773">
    <property type="entry name" value="Ectoine_EctB"/>
</dbReference>
<evidence type="ECO:0000256" key="6">
    <source>
        <dbReference type="RuleBase" id="RU003560"/>
    </source>
</evidence>
<evidence type="ECO:0000256" key="7">
    <source>
        <dbReference type="RuleBase" id="RU365034"/>
    </source>
</evidence>
<dbReference type="RefSeq" id="WP_123585082.1">
    <property type="nucleotide sequence ID" value="NZ_MOBI01000033.1"/>
</dbReference>
<dbReference type="PROSITE" id="PS00600">
    <property type="entry name" value="AA_TRANSFER_CLASS_3"/>
    <property type="match status" value="1"/>
</dbReference>
<dbReference type="UniPathway" id="UPA00067">
    <property type="reaction ID" value="UER00121"/>
</dbReference>
<keyword evidence="4 7" id="KW-0808">Transferase</keyword>
<dbReference type="Pfam" id="PF00202">
    <property type="entry name" value="Aminotran_3"/>
    <property type="match status" value="1"/>
</dbReference>
<evidence type="ECO:0000256" key="4">
    <source>
        <dbReference type="ARBA" id="ARBA00022679"/>
    </source>
</evidence>
<proteinExistence type="inferred from homology"/>
<gene>
    <name evidence="8" type="ORF">BK658_26725</name>
</gene>
<evidence type="ECO:0000313" key="8">
    <source>
        <dbReference type="EMBL" id="ROM90329.1"/>
    </source>
</evidence>
<dbReference type="GO" id="GO:0019491">
    <property type="term" value="P:ectoine biosynthetic process"/>
    <property type="evidence" value="ECO:0007669"/>
    <property type="project" value="UniProtKB-UniPathway"/>
</dbReference>
<reference evidence="8 9" key="1">
    <citation type="submission" date="2016-10" db="EMBL/GenBank/DDBJ databases">
        <title>Comparative genome analysis of multiple Pseudomonas spp. focuses on biocontrol and plant growth promoting traits.</title>
        <authorList>
            <person name="Tao X.-Y."/>
            <person name="Taylor C.G."/>
        </authorList>
    </citation>
    <scope>NUCLEOTIDE SEQUENCE [LARGE SCALE GENOMIC DNA]</scope>
    <source>
        <strain evidence="8 9">37D10</strain>
    </source>
</reference>
<evidence type="ECO:0000313" key="9">
    <source>
        <dbReference type="Proteomes" id="UP000284684"/>
    </source>
</evidence>
<dbReference type="Proteomes" id="UP000284684">
    <property type="component" value="Unassembled WGS sequence"/>
</dbReference>
<evidence type="ECO:0000256" key="2">
    <source>
        <dbReference type="ARBA" id="ARBA00008954"/>
    </source>
</evidence>
<dbReference type="PIRSF" id="PIRSF000521">
    <property type="entry name" value="Transaminase_4ab_Lys_Orn"/>
    <property type="match status" value="1"/>
</dbReference>
<dbReference type="InterPro" id="IPR015424">
    <property type="entry name" value="PyrdxlP-dep_Trfase"/>
</dbReference>
<comment type="catalytic activity">
    <reaction evidence="7">
        <text>L-2,4-diaminobutanoate + 2-oxoglutarate = L-aspartate 4-semialdehyde + L-glutamate</text>
        <dbReference type="Rhea" id="RHEA:11160"/>
        <dbReference type="ChEBI" id="CHEBI:16810"/>
        <dbReference type="ChEBI" id="CHEBI:29985"/>
        <dbReference type="ChEBI" id="CHEBI:58761"/>
        <dbReference type="ChEBI" id="CHEBI:537519"/>
        <dbReference type="EC" id="2.6.1.76"/>
    </reaction>
</comment>
<dbReference type="GO" id="GO:0045303">
    <property type="term" value="F:diaminobutyrate-2-oxoglutarate transaminase activity"/>
    <property type="evidence" value="ECO:0007669"/>
    <property type="project" value="UniProtKB-EC"/>
</dbReference>
<dbReference type="NCBIfam" id="TIGR00709">
    <property type="entry name" value="dat"/>
    <property type="match status" value="1"/>
</dbReference>
<dbReference type="GO" id="GO:0030170">
    <property type="term" value="F:pyridoxal phosphate binding"/>
    <property type="evidence" value="ECO:0007669"/>
    <property type="project" value="InterPro"/>
</dbReference>
<comment type="similarity">
    <text evidence="2 6">Belongs to the class-III pyridoxal-phosphate-dependent aminotransferase family.</text>
</comment>
<dbReference type="InterPro" id="IPR049704">
    <property type="entry name" value="Aminotrans_3_PPA_site"/>
</dbReference>
<dbReference type="InterPro" id="IPR015421">
    <property type="entry name" value="PyrdxlP-dep_Trfase_major"/>
</dbReference>
<dbReference type="EC" id="2.6.1.76" evidence="7"/>
<dbReference type="PANTHER" id="PTHR43552">
    <property type="entry name" value="DIAMINOBUTYRATE--2-OXOGLUTARATE AMINOTRANSFERASE"/>
    <property type="match status" value="1"/>
</dbReference>
<evidence type="ECO:0000256" key="1">
    <source>
        <dbReference type="ARBA" id="ARBA00001933"/>
    </source>
</evidence>
<dbReference type="NCBIfam" id="NF006733">
    <property type="entry name" value="PRK09264.1"/>
    <property type="match status" value="1"/>
</dbReference>
<protein>
    <recommendedName>
        <fullName evidence="7">Diaminobutyrate--2-oxoglutarate transaminase</fullName>
        <ecNumber evidence="7">2.6.1.76</ecNumber>
    </recommendedName>
    <alternativeName>
        <fullName evidence="7">DABA aminotransferase</fullName>
    </alternativeName>
</protein>
<dbReference type="NCBIfam" id="TIGR02407">
    <property type="entry name" value="ectoine_ectB"/>
    <property type="match status" value="1"/>
</dbReference>
<dbReference type="CDD" id="cd00610">
    <property type="entry name" value="OAT_like"/>
    <property type="match status" value="1"/>
</dbReference>
<dbReference type="InterPro" id="IPR004637">
    <property type="entry name" value="Dat"/>
</dbReference>
<comment type="pathway">
    <text evidence="7">Amine and polyamine biosynthesis; ectoine biosynthesis; L-ectoine from L-aspartate 4-semialdehyde: step 1/3.</text>
</comment>
<comment type="caution">
    <text evidence="8">The sequence shown here is derived from an EMBL/GenBank/DDBJ whole genome shotgun (WGS) entry which is preliminary data.</text>
</comment>
<dbReference type="Gene3D" id="3.40.640.10">
    <property type="entry name" value="Type I PLP-dependent aspartate aminotransferase-like (Major domain)"/>
    <property type="match status" value="1"/>
</dbReference>
<dbReference type="AlphaFoldDB" id="A0A423GJL9"/>
<keyword evidence="5 6" id="KW-0663">Pyridoxal phosphate</keyword>
<dbReference type="PANTHER" id="PTHR43552:SF2">
    <property type="entry name" value="DIAMINOBUTYRATE--2-OXOGLUTARATE TRANSAMINASE"/>
    <property type="match status" value="1"/>
</dbReference>
<dbReference type="GO" id="GO:0047307">
    <property type="term" value="F:diaminobutyrate-pyruvate transaminase activity"/>
    <property type="evidence" value="ECO:0007669"/>
    <property type="project" value="InterPro"/>
</dbReference>
<dbReference type="Gene3D" id="3.90.1150.10">
    <property type="entry name" value="Aspartate Aminotransferase, domain 1"/>
    <property type="match status" value="1"/>
</dbReference>
<accession>A0A423GJL9</accession>
<sequence length="440" mass="48683">MSTSKDESAIFAQHESTVRSYCRRFPMVIERACGSYLYDTNGTRYIDFLSCAGSVNYGHNPPELKAELLKYLLSDGIQAALDMHTVAKREFIDAFYQTILKPRQMDYRLQFTGPTGTSVIESAVKLARKVTGRKNVVAFTNGFHGMSGTSLGLTGNRYHRQQVQDTHVTRIPYDGYLPGDVDSVSYLRKLLVDSSSGIDIPAAVVLETVQGEGGINVASVQWLRDLRALTSEYGILLIIDDIQAGCGRTGQFFSFEFADIQPDLVCLSKSLSGFGLPFSLLLIAPQHDKWQPAEDNGTFRGNNLAFVSATAALWLFWSDQKLQRDIQRREKMVQTVLHRLAEQFPNVIADVRGRGLFYGMECVDPTMADSIAQECLRQHLIIERCGGEDQVLKLMPALTIDDAILSAGLEIIANAVATCVKRAEALIDVQCREAVAFAAT</sequence>
<comment type="cofactor">
    <cofactor evidence="1 7">
        <name>pyridoxal 5'-phosphate</name>
        <dbReference type="ChEBI" id="CHEBI:597326"/>
    </cofactor>
</comment>
<dbReference type="SUPFAM" id="SSF53383">
    <property type="entry name" value="PLP-dependent transferases"/>
    <property type="match status" value="1"/>
</dbReference>
<keyword evidence="3 7" id="KW-0032">Aminotransferase</keyword>
<dbReference type="EMBL" id="MOBI01000033">
    <property type="protein sequence ID" value="ROM90329.1"/>
    <property type="molecule type" value="Genomic_DNA"/>
</dbReference>
<organism evidence="8 9">
    <name type="scientific">Pseudomonas brassicacearum</name>
    <dbReference type="NCBI Taxonomy" id="930166"/>
    <lineage>
        <taxon>Bacteria</taxon>
        <taxon>Pseudomonadati</taxon>
        <taxon>Pseudomonadota</taxon>
        <taxon>Gammaproteobacteria</taxon>
        <taxon>Pseudomonadales</taxon>
        <taxon>Pseudomonadaceae</taxon>
        <taxon>Pseudomonas</taxon>
    </lineage>
</organism>
<evidence type="ECO:0000256" key="5">
    <source>
        <dbReference type="ARBA" id="ARBA00022898"/>
    </source>
</evidence>
<comment type="function">
    <text evidence="7">Catalyzes reversively the conversion of L-aspartate beta-semialdehyde (ASA) to L-2,4-diaminobutyrate (DABA) by transamination with L-glutamate.</text>
</comment>
<dbReference type="InterPro" id="IPR015422">
    <property type="entry name" value="PyrdxlP-dep_Trfase_small"/>
</dbReference>
<evidence type="ECO:0000256" key="3">
    <source>
        <dbReference type="ARBA" id="ARBA00022576"/>
    </source>
</evidence>